<accession>A0ABM1DWY8</accession>
<dbReference type="InterPro" id="IPR043502">
    <property type="entry name" value="DNA/RNA_pol_sf"/>
</dbReference>
<evidence type="ECO:0000313" key="2">
    <source>
        <dbReference type="RefSeq" id="XP_014664459.1"/>
    </source>
</evidence>
<proteinExistence type="predicted"/>
<name>A0ABM1DWY8_PRICU</name>
<evidence type="ECO:0000313" key="1">
    <source>
        <dbReference type="Proteomes" id="UP000695022"/>
    </source>
</evidence>
<dbReference type="PANTHER" id="PTHR37984">
    <property type="entry name" value="PROTEIN CBG26694"/>
    <property type="match status" value="1"/>
</dbReference>
<reference evidence="2" key="1">
    <citation type="submission" date="2025-08" db="UniProtKB">
        <authorList>
            <consortium name="RefSeq"/>
        </authorList>
    </citation>
    <scope>IDENTIFICATION</scope>
</reference>
<organism evidence="1 2">
    <name type="scientific">Priapulus caudatus</name>
    <name type="common">Priapulid worm</name>
    <dbReference type="NCBI Taxonomy" id="37621"/>
    <lineage>
        <taxon>Eukaryota</taxon>
        <taxon>Metazoa</taxon>
        <taxon>Ecdysozoa</taxon>
        <taxon>Scalidophora</taxon>
        <taxon>Priapulida</taxon>
        <taxon>Priapulimorpha</taxon>
        <taxon>Priapulimorphida</taxon>
        <taxon>Priapulidae</taxon>
        <taxon>Priapulus</taxon>
    </lineage>
</organism>
<dbReference type="InterPro" id="IPR043128">
    <property type="entry name" value="Rev_trsase/Diguanyl_cyclase"/>
</dbReference>
<dbReference type="RefSeq" id="XP_014664459.1">
    <property type="nucleotide sequence ID" value="XM_014808973.1"/>
</dbReference>
<dbReference type="PANTHER" id="PTHR37984:SF11">
    <property type="entry name" value="INTEGRASE CATALYTIC DOMAIN-CONTAINING PROTEIN"/>
    <property type="match status" value="1"/>
</dbReference>
<sequence>MTARDKPLFSGNIAGTPVRVIADSGASVNVLNETDYLAVKNKSKLTHSNSRVYPYYMSAEPLNLLGKFQADASNGQYTCKETFFVVNGPSSSLLSWKASQKFNLITSVISVSEPKSHLDTDIMSEFPTVTAGMGTCKCDPVKVVVDESIKPVAQPHRRISFHVRKKVEQKLDELERADIIERAEGPTPWISPIVAVPKLTGDEIRICVDMRAVNQAISRERHVIPTIDDIVADLNGCKVFSKVDLRQGYHK</sequence>
<dbReference type="SUPFAM" id="SSF56672">
    <property type="entry name" value="DNA/RNA polymerases"/>
    <property type="match status" value="1"/>
</dbReference>
<keyword evidence="1" id="KW-1185">Reference proteome</keyword>
<dbReference type="Gene3D" id="3.30.70.270">
    <property type="match status" value="1"/>
</dbReference>
<dbReference type="PROSITE" id="PS00141">
    <property type="entry name" value="ASP_PROTEASE"/>
    <property type="match status" value="1"/>
</dbReference>
<gene>
    <name evidence="2" type="primary">LOC106806846</name>
</gene>
<dbReference type="InterPro" id="IPR050951">
    <property type="entry name" value="Retrovirus_Pol_polyprotein"/>
</dbReference>
<protein>
    <submittedName>
        <fullName evidence="2">Uncharacterized protein K02A2.6-like</fullName>
    </submittedName>
</protein>
<dbReference type="Proteomes" id="UP000695022">
    <property type="component" value="Unplaced"/>
</dbReference>
<dbReference type="InterPro" id="IPR001969">
    <property type="entry name" value="Aspartic_peptidase_AS"/>
</dbReference>
<dbReference type="GeneID" id="106806846"/>
<dbReference type="Gene3D" id="3.10.10.10">
    <property type="entry name" value="HIV Type 1 Reverse Transcriptase, subunit A, domain 1"/>
    <property type="match status" value="1"/>
</dbReference>